<reference evidence="2" key="1">
    <citation type="submission" date="2021-01" db="EMBL/GenBank/DDBJ databases">
        <title>Modified the classification status of verrucomicrobia.</title>
        <authorList>
            <person name="Feng X."/>
        </authorList>
    </citation>
    <scope>NUCLEOTIDE SEQUENCE</scope>
    <source>
        <strain evidence="2">KCTC 22041</strain>
    </source>
</reference>
<evidence type="ECO:0000313" key="3">
    <source>
        <dbReference type="Proteomes" id="UP000603141"/>
    </source>
</evidence>
<evidence type="ECO:0000313" key="2">
    <source>
        <dbReference type="EMBL" id="MBK1884760.1"/>
    </source>
</evidence>
<dbReference type="AlphaFoldDB" id="A0A934SB49"/>
<gene>
    <name evidence="2" type="ORF">JIN85_20275</name>
</gene>
<name>A0A934SB49_9BACT</name>
<sequence>MTTPSLNVRCRGRSHLIGVGVVALVLILCVFLAFVPVSLAVTLTGIALIAIIAPGVFCASRRMPKRYIISTEGIRLVLPNRTEIIPFSSIQRIRWYRSGAVVTIGAEHKSVSMHFGSETPATKVHIDSLINRKNEK</sequence>
<dbReference type="EMBL" id="JAENIJ010000097">
    <property type="protein sequence ID" value="MBK1884760.1"/>
    <property type="molecule type" value="Genomic_DNA"/>
</dbReference>
<keyword evidence="1" id="KW-0472">Membrane</keyword>
<feature type="transmembrane region" description="Helical" evidence="1">
    <location>
        <begin position="40"/>
        <end position="59"/>
    </location>
</feature>
<accession>A0A934SB49</accession>
<proteinExistence type="predicted"/>
<evidence type="ECO:0000256" key="1">
    <source>
        <dbReference type="SAM" id="Phobius"/>
    </source>
</evidence>
<keyword evidence="1" id="KW-1133">Transmembrane helix</keyword>
<comment type="caution">
    <text evidence="2">The sequence shown here is derived from an EMBL/GenBank/DDBJ whole genome shotgun (WGS) entry which is preliminary data.</text>
</comment>
<feature type="transmembrane region" description="Helical" evidence="1">
    <location>
        <begin position="16"/>
        <end position="34"/>
    </location>
</feature>
<keyword evidence="3" id="KW-1185">Reference proteome</keyword>
<protein>
    <submittedName>
        <fullName evidence="2">Uncharacterized protein</fullName>
    </submittedName>
</protein>
<organism evidence="2 3">
    <name type="scientific">Luteolibacter pohnpeiensis</name>
    <dbReference type="NCBI Taxonomy" id="454153"/>
    <lineage>
        <taxon>Bacteria</taxon>
        <taxon>Pseudomonadati</taxon>
        <taxon>Verrucomicrobiota</taxon>
        <taxon>Verrucomicrobiia</taxon>
        <taxon>Verrucomicrobiales</taxon>
        <taxon>Verrucomicrobiaceae</taxon>
        <taxon>Luteolibacter</taxon>
    </lineage>
</organism>
<dbReference type="Proteomes" id="UP000603141">
    <property type="component" value="Unassembled WGS sequence"/>
</dbReference>
<keyword evidence="1" id="KW-0812">Transmembrane</keyword>